<dbReference type="STRING" id="22663.A0A2I0IU18"/>
<evidence type="ECO:0000313" key="4">
    <source>
        <dbReference type="Proteomes" id="UP000233551"/>
    </source>
</evidence>
<dbReference type="Proteomes" id="UP000233551">
    <property type="component" value="Unassembled WGS sequence"/>
</dbReference>
<organism evidence="3 4">
    <name type="scientific">Punica granatum</name>
    <name type="common">Pomegranate</name>
    <dbReference type="NCBI Taxonomy" id="22663"/>
    <lineage>
        <taxon>Eukaryota</taxon>
        <taxon>Viridiplantae</taxon>
        <taxon>Streptophyta</taxon>
        <taxon>Embryophyta</taxon>
        <taxon>Tracheophyta</taxon>
        <taxon>Spermatophyta</taxon>
        <taxon>Magnoliopsida</taxon>
        <taxon>eudicotyledons</taxon>
        <taxon>Gunneridae</taxon>
        <taxon>Pentapetalae</taxon>
        <taxon>rosids</taxon>
        <taxon>malvids</taxon>
        <taxon>Myrtales</taxon>
        <taxon>Lythraceae</taxon>
        <taxon>Punica</taxon>
    </lineage>
</organism>
<sequence length="216" mass="24906">MRLESVPEMGYDALSSTYPRGEICLRGTTLFSGYYKRPDLTNDVFVDGWFHTGDVGEWQPDGALKIIDRKKNIFKLSQGEYVAVENVESVYLRSPVVTSIWVYGNSFESFLVAVVVPDRKVLEEWATSNSVEVEDFPSLCRNLKARKFVLNELNKAAQHHKLRGFEMLKAVYLEPNLFDMERDLITPTFKLKRPQLLKYYKDCIDQLYIEAKGTKA</sequence>
<dbReference type="SUPFAM" id="SSF56801">
    <property type="entry name" value="Acetyl-CoA synthetase-like"/>
    <property type="match status" value="1"/>
</dbReference>
<dbReference type="PANTHER" id="PTHR43272">
    <property type="entry name" value="LONG-CHAIN-FATTY-ACID--COA LIGASE"/>
    <property type="match status" value="1"/>
</dbReference>
<name>A0A2I0IU18_PUNGR</name>
<evidence type="ECO:0000256" key="1">
    <source>
        <dbReference type="ARBA" id="ARBA00001946"/>
    </source>
</evidence>
<evidence type="ECO:0000313" key="3">
    <source>
        <dbReference type="EMBL" id="PKI47505.1"/>
    </source>
</evidence>
<comment type="caution">
    <text evidence="3">The sequence shown here is derived from an EMBL/GenBank/DDBJ whole genome shotgun (WGS) entry which is preliminary data.</text>
</comment>
<dbReference type="GO" id="GO:0010143">
    <property type="term" value="P:cutin biosynthetic process"/>
    <property type="evidence" value="ECO:0007669"/>
    <property type="project" value="TreeGrafter"/>
</dbReference>
<dbReference type="Pfam" id="PF13193">
    <property type="entry name" value="AMP-binding_C"/>
    <property type="match status" value="1"/>
</dbReference>
<proteinExistence type="predicted"/>
<keyword evidence="4" id="KW-1185">Reference proteome</keyword>
<protein>
    <recommendedName>
        <fullName evidence="2">AMP-binding enzyme C-terminal domain-containing protein</fullName>
    </recommendedName>
</protein>
<feature type="domain" description="AMP-binding enzyme C-terminal" evidence="2">
    <location>
        <begin position="87"/>
        <end position="139"/>
    </location>
</feature>
<dbReference type="AlphaFoldDB" id="A0A2I0IU18"/>
<dbReference type="InterPro" id="IPR025110">
    <property type="entry name" value="AMP-bd_C"/>
</dbReference>
<gene>
    <name evidence="3" type="ORF">CRG98_032095</name>
</gene>
<dbReference type="PANTHER" id="PTHR43272:SF4">
    <property type="entry name" value="LONG CHAIN ACYL-COA SYNTHETASE 2"/>
    <property type="match status" value="1"/>
</dbReference>
<dbReference type="GO" id="GO:0010025">
    <property type="term" value="P:wax biosynthetic process"/>
    <property type="evidence" value="ECO:0007669"/>
    <property type="project" value="TreeGrafter"/>
</dbReference>
<dbReference type="Gene3D" id="3.40.50.12780">
    <property type="entry name" value="N-terminal domain of ligase-like"/>
    <property type="match status" value="1"/>
</dbReference>
<reference evidence="3 4" key="1">
    <citation type="submission" date="2017-11" db="EMBL/GenBank/DDBJ databases">
        <title>De-novo sequencing of pomegranate (Punica granatum L.) genome.</title>
        <authorList>
            <person name="Akparov Z."/>
            <person name="Amiraslanov A."/>
            <person name="Hajiyeva S."/>
            <person name="Abbasov M."/>
            <person name="Kaur K."/>
            <person name="Hamwieh A."/>
            <person name="Solovyev V."/>
            <person name="Salamov A."/>
            <person name="Braich B."/>
            <person name="Kosarev P."/>
            <person name="Mahmoud A."/>
            <person name="Hajiyev E."/>
            <person name="Babayeva S."/>
            <person name="Izzatullayeva V."/>
            <person name="Mammadov A."/>
            <person name="Mammadov A."/>
            <person name="Sharifova S."/>
            <person name="Ojaghi J."/>
            <person name="Eynullazada K."/>
            <person name="Bayramov B."/>
            <person name="Abdulazimova A."/>
            <person name="Shahmuradov I."/>
        </authorList>
    </citation>
    <scope>NUCLEOTIDE SEQUENCE [LARGE SCALE GENOMIC DNA]</scope>
    <source>
        <strain evidence="4">cv. AG2017</strain>
        <tissue evidence="3">Leaf</tissue>
    </source>
</reference>
<dbReference type="GO" id="GO:0016020">
    <property type="term" value="C:membrane"/>
    <property type="evidence" value="ECO:0007669"/>
    <property type="project" value="TreeGrafter"/>
</dbReference>
<dbReference type="InterPro" id="IPR042099">
    <property type="entry name" value="ANL_N_sf"/>
</dbReference>
<dbReference type="GO" id="GO:0004467">
    <property type="term" value="F:long-chain fatty acid-CoA ligase activity"/>
    <property type="evidence" value="ECO:0007669"/>
    <property type="project" value="TreeGrafter"/>
</dbReference>
<dbReference type="GO" id="GO:0005783">
    <property type="term" value="C:endoplasmic reticulum"/>
    <property type="evidence" value="ECO:0007669"/>
    <property type="project" value="TreeGrafter"/>
</dbReference>
<accession>A0A2I0IU18</accession>
<evidence type="ECO:0000259" key="2">
    <source>
        <dbReference type="Pfam" id="PF13193"/>
    </source>
</evidence>
<comment type="cofactor">
    <cofactor evidence="1">
        <name>Mg(2+)</name>
        <dbReference type="ChEBI" id="CHEBI:18420"/>
    </cofactor>
</comment>
<dbReference type="EMBL" id="PGOL01002496">
    <property type="protein sequence ID" value="PKI47505.1"/>
    <property type="molecule type" value="Genomic_DNA"/>
</dbReference>